<dbReference type="GO" id="GO:0006508">
    <property type="term" value="P:proteolysis"/>
    <property type="evidence" value="ECO:0007669"/>
    <property type="project" value="UniProtKB-KW"/>
</dbReference>
<comment type="similarity">
    <text evidence="5">Belongs to the peptidase M24A family. Methionine aminopeptidase type 1 subfamily.</text>
</comment>
<feature type="binding site" evidence="5">
    <location>
        <position position="223"/>
    </location>
    <ligand>
        <name>a divalent metal cation</name>
        <dbReference type="ChEBI" id="CHEBI:60240"/>
        <label>2</label>
        <note>catalytic</note>
    </ligand>
</feature>
<dbReference type="Gene3D" id="3.90.230.10">
    <property type="entry name" value="Creatinase/methionine aminopeptidase superfamily"/>
    <property type="match status" value="1"/>
</dbReference>
<dbReference type="InterPro" id="IPR036005">
    <property type="entry name" value="Creatinase/aminopeptidase-like"/>
</dbReference>
<feature type="binding site" evidence="5">
    <location>
        <position position="262"/>
    </location>
    <ligand>
        <name>a divalent metal cation</name>
        <dbReference type="ChEBI" id="CHEBI:60240"/>
        <label>2</label>
        <note>catalytic</note>
    </ligand>
</feature>
<dbReference type="CDD" id="cd01086">
    <property type="entry name" value="MetAP1"/>
    <property type="match status" value="1"/>
</dbReference>
<dbReference type="Proteomes" id="UP000269793">
    <property type="component" value="Chromosome IV"/>
</dbReference>
<dbReference type="VEuPathDB" id="FungiDB:DNF11_2498"/>
<dbReference type="AlphaFoldDB" id="A0A3G2S8C9"/>
<evidence type="ECO:0000256" key="5">
    <source>
        <dbReference type="HAMAP-Rule" id="MF_03174"/>
    </source>
</evidence>
<dbReference type="OrthoDB" id="3209743at2759"/>
<dbReference type="PANTHER" id="PTHR43330">
    <property type="entry name" value="METHIONINE AMINOPEPTIDASE"/>
    <property type="match status" value="1"/>
</dbReference>
<dbReference type="InterPro" id="IPR000994">
    <property type="entry name" value="Pept_M24"/>
</dbReference>
<evidence type="ECO:0000259" key="7">
    <source>
        <dbReference type="Pfam" id="PF00557"/>
    </source>
</evidence>
<name>A0A3G2S8C9_MALR7</name>
<feature type="binding site" evidence="5">
    <location>
        <position position="129"/>
    </location>
    <ligand>
        <name>substrate</name>
    </ligand>
</feature>
<dbReference type="EMBL" id="CP033151">
    <property type="protein sequence ID" value="AYO43448.1"/>
    <property type="molecule type" value="Genomic_DNA"/>
</dbReference>
<dbReference type="SUPFAM" id="SSF55920">
    <property type="entry name" value="Creatinase/aminopeptidase"/>
    <property type="match status" value="1"/>
</dbReference>
<dbReference type="PRINTS" id="PR00599">
    <property type="entry name" value="MAPEPTIDASE"/>
</dbReference>
<dbReference type="NCBIfam" id="TIGR00500">
    <property type="entry name" value="met_pdase_I"/>
    <property type="match status" value="1"/>
</dbReference>
<proteinExistence type="inferred from homology"/>
<keyword evidence="2 5" id="KW-0645">Protease</keyword>
<evidence type="ECO:0000256" key="6">
    <source>
        <dbReference type="RuleBase" id="RU003653"/>
    </source>
</evidence>
<evidence type="ECO:0000256" key="1">
    <source>
        <dbReference type="ARBA" id="ARBA00022438"/>
    </source>
</evidence>
<organism evidence="8 9">
    <name type="scientific">Malassezia restricta (strain ATCC 96810 / NBRC 103918 / CBS 7877)</name>
    <name type="common">Seborrheic dermatitis infection agent</name>
    <dbReference type="NCBI Taxonomy" id="425264"/>
    <lineage>
        <taxon>Eukaryota</taxon>
        <taxon>Fungi</taxon>
        <taxon>Dikarya</taxon>
        <taxon>Basidiomycota</taxon>
        <taxon>Ustilaginomycotina</taxon>
        <taxon>Malasseziomycetes</taxon>
        <taxon>Malasseziales</taxon>
        <taxon>Malasseziaceae</taxon>
        <taxon>Malassezia</taxon>
    </lineage>
</organism>
<feature type="binding site" evidence="5">
    <location>
        <position position="294"/>
    </location>
    <ligand>
        <name>a divalent metal cation</name>
        <dbReference type="ChEBI" id="CHEBI:60240"/>
        <label>1</label>
    </ligand>
</feature>
<keyword evidence="1 5" id="KW-0031">Aminopeptidase</keyword>
<dbReference type="GO" id="GO:0046872">
    <property type="term" value="F:metal ion binding"/>
    <property type="evidence" value="ECO:0007669"/>
    <property type="project" value="UniProtKB-UniRule"/>
</dbReference>
<accession>A0A3G2S8C9</accession>
<dbReference type="GO" id="GO:0070006">
    <property type="term" value="F:metalloaminopeptidase activity"/>
    <property type="evidence" value="ECO:0007669"/>
    <property type="project" value="UniProtKB-UniRule"/>
</dbReference>
<keyword evidence="4 5" id="KW-0378">Hydrolase</keyword>
<feature type="binding site" evidence="5">
    <location>
        <position position="294"/>
    </location>
    <ligand>
        <name>a divalent metal cation</name>
        <dbReference type="ChEBI" id="CHEBI:60240"/>
        <label>2</label>
        <note>catalytic</note>
    </ligand>
</feature>
<evidence type="ECO:0000313" key="8">
    <source>
        <dbReference type="EMBL" id="AYO43448.1"/>
    </source>
</evidence>
<dbReference type="HAMAP" id="MF_01974">
    <property type="entry name" value="MetAP_1"/>
    <property type="match status" value="1"/>
</dbReference>
<protein>
    <recommendedName>
        <fullName evidence="6">Methionine aminopeptidase</fullName>
        <ecNumber evidence="6">3.4.11.18</ecNumber>
    </recommendedName>
</protein>
<evidence type="ECO:0000313" key="9">
    <source>
        <dbReference type="Proteomes" id="UP000269793"/>
    </source>
</evidence>
<dbReference type="InterPro" id="IPR001714">
    <property type="entry name" value="Pept_M24_MAP"/>
</dbReference>
<keyword evidence="3 5" id="KW-0479">Metal-binding</keyword>
<sequence length="332" mass="36419">MGTEAVYDPFEGVRGFRYSGDVHAQYPLSPKTKMPAHIRRPNYGREALFPSRRIRVNNEEEQAGVRTAAKLARESLDLIAAMVRPGITTDQLDEALVQAATERKCYPSPLGYHGYPKSVCTSVNEVICHGIPDQRPLRDGDIINLDVTLYHNGFHGDLNATYPVGDKARSSEPLMRLIRTARECLDAAIAICGPGMPYAEIGRVIQPIAEANGCCVVKGYTGHGIGRVFHGPPPVYHHPTKKVRIRALTNSHTGSCSQDIIEPMLNLGTEWRDLEWPDRWTVATVDGAPSAAAEETLLITPTGVEILTAQGGARALDTTEARQRHWDAQVVP</sequence>
<feature type="domain" description="Peptidase M24" evidence="7">
    <location>
        <begin position="64"/>
        <end position="242"/>
    </location>
</feature>
<comment type="catalytic activity">
    <reaction evidence="5 6">
        <text>Release of N-terminal amino acids, preferentially methionine, from peptides and arylamides.</text>
        <dbReference type="EC" id="3.4.11.18"/>
    </reaction>
</comment>
<dbReference type="STRING" id="425264.A0A3G2S8C9"/>
<dbReference type="Pfam" id="PF00557">
    <property type="entry name" value="Peptidase_M24"/>
    <property type="match status" value="1"/>
</dbReference>
<evidence type="ECO:0000256" key="4">
    <source>
        <dbReference type="ARBA" id="ARBA00022801"/>
    </source>
</evidence>
<dbReference type="GO" id="GO:0005829">
    <property type="term" value="C:cytosol"/>
    <property type="evidence" value="ECO:0007669"/>
    <property type="project" value="TreeGrafter"/>
</dbReference>
<evidence type="ECO:0000256" key="2">
    <source>
        <dbReference type="ARBA" id="ARBA00022670"/>
    </source>
</evidence>
<reference evidence="8 9" key="1">
    <citation type="submission" date="2018-10" db="EMBL/GenBank/DDBJ databases">
        <title>Complete genome sequence of Malassezia restricta CBS 7877.</title>
        <authorList>
            <person name="Morand S.C."/>
            <person name="Bertignac M."/>
            <person name="Iltis A."/>
            <person name="Kolder I."/>
            <person name="Pirovano W."/>
            <person name="Jourdain R."/>
            <person name="Clavaud C."/>
        </authorList>
    </citation>
    <scope>NUCLEOTIDE SEQUENCE [LARGE SCALE GENOMIC DNA]</scope>
    <source>
        <strain evidence="8 9">CBS 7877</strain>
    </source>
</reference>
<dbReference type="PANTHER" id="PTHR43330:SF7">
    <property type="entry name" value="METHIONINE AMINOPEPTIDASE 1"/>
    <property type="match status" value="1"/>
</dbReference>
<comment type="function">
    <text evidence="6">Cotranslationally removes the N-terminal methionine from nascent proteins. The N-terminal methionine is often cleaved when the second residue in the primary sequence is small and uncharged (Met-Ala-, Cys, Gly, Pro, Ser, Thr, or Val).</text>
</comment>
<dbReference type="InterPro" id="IPR002467">
    <property type="entry name" value="Pept_M24A_MAP1"/>
</dbReference>
<feature type="binding site" evidence="5">
    <location>
        <position position="157"/>
    </location>
    <ligand>
        <name>a divalent metal cation</name>
        <dbReference type="ChEBI" id="CHEBI:60240"/>
        <label>1</label>
    </ligand>
</feature>
<keyword evidence="9" id="KW-1185">Reference proteome</keyword>
<comment type="cofactor">
    <cofactor evidence="5">
        <name>Co(2+)</name>
        <dbReference type="ChEBI" id="CHEBI:48828"/>
    </cofactor>
    <cofactor evidence="5">
        <name>Zn(2+)</name>
        <dbReference type="ChEBI" id="CHEBI:29105"/>
    </cofactor>
    <cofactor evidence="5">
        <name>Mn(2+)</name>
        <dbReference type="ChEBI" id="CHEBI:29035"/>
    </cofactor>
    <cofactor evidence="5">
        <name>Fe(2+)</name>
        <dbReference type="ChEBI" id="CHEBI:29033"/>
    </cofactor>
    <text evidence="5">Binds 2 divalent metal cations per subunit. Has a high-affinity and a low affinity metal-binding site. The true nature of the physiological cofactor is under debate. The enzyme is active with cobalt, zinc, manganese or divalent iron ions. Most likely, methionine aminopeptidases function as mononuclear Fe(2+)-metalloproteases under physiological conditions, and the catalytically relevant metal-binding site has been assigned to the histidine-containing high-affinity site.</text>
</comment>
<feature type="binding site" evidence="5">
    <location>
        <position position="230"/>
    </location>
    <ligand>
        <name>substrate</name>
    </ligand>
</feature>
<evidence type="ECO:0000256" key="3">
    <source>
        <dbReference type="ARBA" id="ARBA00022723"/>
    </source>
</evidence>
<gene>
    <name evidence="8" type="primary">metap1</name>
    <name evidence="8" type="ORF">DNF11_2498</name>
</gene>
<feature type="binding site" evidence="5">
    <location>
        <position position="157"/>
    </location>
    <ligand>
        <name>a divalent metal cation</name>
        <dbReference type="ChEBI" id="CHEBI:60240"/>
        <label>2</label>
        <note>catalytic</note>
    </ligand>
</feature>
<feature type="binding site" evidence="5">
    <location>
        <position position="146"/>
    </location>
    <ligand>
        <name>a divalent metal cation</name>
        <dbReference type="ChEBI" id="CHEBI:60240"/>
        <label>1</label>
    </ligand>
</feature>
<dbReference type="EC" id="3.4.11.18" evidence="6"/>
<dbReference type="GO" id="GO:0004239">
    <property type="term" value="F:initiator methionyl aminopeptidase activity"/>
    <property type="evidence" value="ECO:0007669"/>
    <property type="project" value="UniProtKB-UniRule"/>
</dbReference>
<dbReference type="PROSITE" id="PS00680">
    <property type="entry name" value="MAP_1"/>
    <property type="match status" value="1"/>
</dbReference>